<feature type="domain" description="BZIP" evidence="9">
    <location>
        <begin position="98"/>
        <end position="161"/>
    </location>
</feature>
<accession>A0A9W6BAX1</accession>
<evidence type="ECO:0000256" key="2">
    <source>
        <dbReference type="ARBA" id="ARBA00007163"/>
    </source>
</evidence>
<dbReference type="PANTHER" id="PTHR46714:SF6">
    <property type="entry name" value="TRANSCRIPTIONAL ACTIVATOR HAC1"/>
    <property type="match status" value="1"/>
</dbReference>
<dbReference type="CDD" id="cd14704">
    <property type="entry name" value="bZIP_HY5-like"/>
    <property type="match status" value="1"/>
</dbReference>
<comment type="similarity">
    <text evidence="2">Belongs to the bZIP family.</text>
</comment>
<organism evidence="10 11">
    <name type="scientific">Pleodorina starrii</name>
    <dbReference type="NCBI Taxonomy" id="330485"/>
    <lineage>
        <taxon>Eukaryota</taxon>
        <taxon>Viridiplantae</taxon>
        <taxon>Chlorophyta</taxon>
        <taxon>core chlorophytes</taxon>
        <taxon>Chlorophyceae</taxon>
        <taxon>CS clade</taxon>
        <taxon>Chlamydomonadales</taxon>
        <taxon>Volvocaceae</taxon>
        <taxon>Pleodorina</taxon>
    </lineage>
</organism>
<evidence type="ECO:0000256" key="4">
    <source>
        <dbReference type="ARBA" id="ARBA00023125"/>
    </source>
</evidence>
<feature type="compositionally biased region" description="Low complexity" evidence="8">
    <location>
        <begin position="270"/>
        <end position="304"/>
    </location>
</feature>
<dbReference type="InterPro" id="IPR044280">
    <property type="entry name" value="Hac1/HY5"/>
</dbReference>
<dbReference type="GO" id="GO:0003677">
    <property type="term" value="F:DNA binding"/>
    <property type="evidence" value="ECO:0007669"/>
    <property type="project" value="UniProtKB-KW"/>
</dbReference>
<dbReference type="PROSITE" id="PS00036">
    <property type="entry name" value="BZIP_BASIC"/>
    <property type="match status" value="1"/>
</dbReference>
<keyword evidence="3" id="KW-0805">Transcription regulation</keyword>
<keyword evidence="6" id="KW-0539">Nucleus</keyword>
<keyword evidence="7" id="KW-0175">Coiled coil</keyword>
<feature type="compositionally biased region" description="Low complexity" evidence="8">
    <location>
        <begin position="330"/>
        <end position="339"/>
    </location>
</feature>
<dbReference type="GO" id="GO:0005634">
    <property type="term" value="C:nucleus"/>
    <property type="evidence" value="ECO:0007669"/>
    <property type="project" value="UniProtKB-SubCell"/>
</dbReference>
<evidence type="ECO:0000313" key="10">
    <source>
        <dbReference type="EMBL" id="GLC48277.1"/>
    </source>
</evidence>
<dbReference type="PANTHER" id="PTHR46714">
    <property type="entry name" value="TRANSCRIPTIONAL ACTIVATOR HAC1"/>
    <property type="match status" value="1"/>
</dbReference>
<dbReference type="SMART" id="SM00338">
    <property type="entry name" value="BRLZ"/>
    <property type="match status" value="1"/>
</dbReference>
<feature type="compositionally biased region" description="Low complexity" evidence="8">
    <location>
        <begin position="169"/>
        <end position="178"/>
    </location>
</feature>
<keyword evidence="5" id="KW-0804">Transcription</keyword>
<feature type="region of interest" description="Disordered" evidence="8">
    <location>
        <begin position="360"/>
        <end position="395"/>
    </location>
</feature>
<comment type="caution">
    <text evidence="10">The sequence shown here is derived from an EMBL/GenBank/DDBJ whole genome shotgun (WGS) entry which is preliminary data.</text>
</comment>
<feature type="compositionally biased region" description="Low complexity" evidence="8">
    <location>
        <begin position="187"/>
        <end position="209"/>
    </location>
</feature>
<feature type="region of interest" description="Disordered" evidence="8">
    <location>
        <begin position="1"/>
        <end position="100"/>
    </location>
</feature>
<gene>
    <name evidence="10" type="primary">PLEST000823</name>
    <name evidence="10" type="ORF">PLESTB_000078400</name>
</gene>
<evidence type="ECO:0000256" key="6">
    <source>
        <dbReference type="ARBA" id="ARBA00023242"/>
    </source>
</evidence>
<evidence type="ECO:0000256" key="5">
    <source>
        <dbReference type="ARBA" id="ARBA00023163"/>
    </source>
</evidence>
<feature type="compositionally biased region" description="Acidic residues" evidence="8">
    <location>
        <begin position="60"/>
        <end position="69"/>
    </location>
</feature>
<dbReference type="InterPro" id="IPR004827">
    <property type="entry name" value="bZIP"/>
</dbReference>
<dbReference type="Proteomes" id="UP001165080">
    <property type="component" value="Unassembled WGS sequence"/>
</dbReference>
<comment type="subcellular location">
    <subcellularLocation>
        <location evidence="1">Nucleus</location>
    </subcellularLocation>
</comment>
<protein>
    <recommendedName>
        <fullName evidence="9">BZIP domain-containing protein</fullName>
    </recommendedName>
</protein>
<feature type="coiled-coil region" evidence="7">
    <location>
        <begin position="112"/>
        <end position="157"/>
    </location>
</feature>
<keyword evidence="11" id="KW-1185">Reference proteome</keyword>
<evidence type="ECO:0000256" key="7">
    <source>
        <dbReference type="SAM" id="Coils"/>
    </source>
</evidence>
<proteinExistence type="inferred from homology"/>
<dbReference type="AlphaFoldDB" id="A0A9W6BAX1"/>
<dbReference type="Gene3D" id="1.20.5.170">
    <property type="match status" value="1"/>
</dbReference>
<name>A0A9W6BAX1_9CHLO</name>
<reference evidence="10 11" key="1">
    <citation type="journal article" date="2023" name="Commun. Biol.">
        <title>Reorganization of the ancestral sex-determining regions during the evolution of trioecy in Pleodorina starrii.</title>
        <authorList>
            <person name="Takahashi K."/>
            <person name="Suzuki S."/>
            <person name="Kawai-Toyooka H."/>
            <person name="Yamamoto K."/>
            <person name="Hamaji T."/>
            <person name="Ootsuki R."/>
            <person name="Yamaguchi H."/>
            <person name="Kawachi M."/>
            <person name="Higashiyama T."/>
            <person name="Nozaki H."/>
        </authorList>
    </citation>
    <scope>NUCLEOTIDE SEQUENCE [LARGE SCALE GENOMIC DNA]</scope>
    <source>
        <strain evidence="10 11">NIES-4479</strain>
    </source>
</reference>
<dbReference type="SUPFAM" id="SSF57959">
    <property type="entry name" value="Leucine zipper domain"/>
    <property type="match status" value="1"/>
</dbReference>
<feature type="compositionally biased region" description="Gly residues" evidence="8">
    <location>
        <begin position="234"/>
        <end position="243"/>
    </location>
</feature>
<evidence type="ECO:0000256" key="1">
    <source>
        <dbReference type="ARBA" id="ARBA00004123"/>
    </source>
</evidence>
<dbReference type="InterPro" id="IPR046347">
    <property type="entry name" value="bZIP_sf"/>
</dbReference>
<dbReference type="GO" id="GO:0045944">
    <property type="term" value="P:positive regulation of transcription by RNA polymerase II"/>
    <property type="evidence" value="ECO:0007669"/>
    <property type="project" value="InterPro"/>
</dbReference>
<feature type="compositionally biased region" description="Acidic residues" evidence="8">
    <location>
        <begin position="380"/>
        <end position="393"/>
    </location>
</feature>
<sequence>MRGPLVRHGPMTTGRTRLPAGGGSGATAVGSANPAWGAAGGGSKRPRGGGGGGDASMPNTDDDDSDGELELSRLSPEEQERVLTARLAGGGAGASDKDARRLKRLLRNRVSAQQARERKKQYVSSLEDQIREQQAHIGLLEKRLEDVESQNEALRNIIMTMRGFSDNPPAGGAAAAAGAAGGPTGRPPGAAAARPPTQARGRAAAAPHIQPQPAPQPQSPRGFRAGPGLLSGAALGGSAGCGGAQQQPQQPDQVVPELPPGQPDLDAPHGQEMQQEEGQAQQRQAPENRHSAPQRPPADAAPQYPAAPPGGGDGSGSSPSVGFAAVPSIPGLGAAAPRPALLTHGSDALRYPTPVLGQLPPDVLAGMEPGGMSYNQGFGAEDDDVPPDIEGESGPERWMLVGA</sequence>
<dbReference type="Pfam" id="PF00170">
    <property type="entry name" value="bZIP_1"/>
    <property type="match status" value="1"/>
</dbReference>
<evidence type="ECO:0000256" key="8">
    <source>
        <dbReference type="SAM" id="MobiDB-lite"/>
    </source>
</evidence>
<keyword evidence="4" id="KW-0238">DNA-binding</keyword>
<evidence type="ECO:0000259" key="9">
    <source>
        <dbReference type="PROSITE" id="PS50217"/>
    </source>
</evidence>
<evidence type="ECO:0000256" key="3">
    <source>
        <dbReference type="ARBA" id="ARBA00023015"/>
    </source>
</evidence>
<evidence type="ECO:0000313" key="11">
    <source>
        <dbReference type="Proteomes" id="UP001165080"/>
    </source>
</evidence>
<feature type="compositionally biased region" description="Gly residues" evidence="8">
    <location>
        <begin position="38"/>
        <end position="54"/>
    </location>
</feature>
<dbReference type="GO" id="GO:0000981">
    <property type="term" value="F:DNA-binding transcription factor activity, RNA polymerase II-specific"/>
    <property type="evidence" value="ECO:0007669"/>
    <property type="project" value="InterPro"/>
</dbReference>
<dbReference type="EMBL" id="BRXU01000001">
    <property type="protein sequence ID" value="GLC48277.1"/>
    <property type="molecule type" value="Genomic_DNA"/>
</dbReference>
<dbReference type="PROSITE" id="PS50217">
    <property type="entry name" value="BZIP"/>
    <property type="match status" value="1"/>
</dbReference>
<feature type="region of interest" description="Disordered" evidence="8">
    <location>
        <begin position="169"/>
        <end position="339"/>
    </location>
</feature>